<comment type="catalytic activity">
    <reaction evidence="1">
        <text>Release of N-terminal glutamate (and to a lesser extent aspartate) from a peptide.</text>
        <dbReference type="EC" id="3.4.11.7"/>
    </reaction>
</comment>
<evidence type="ECO:0000256" key="7">
    <source>
        <dbReference type="ARBA" id="ARBA00022670"/>
    </source>
</evidence>
<evidence type="ECO:0000313" key="16">
    <source>
        <dbReference type="RefSeq" id="XP_014677159.1"/>
    </source>
</evidence>
<evidence type="ECO:0000256" key="13">
    <source>
        <dbReference type="SAM" id="MobiDB-lite"/>
    </source>
</evidence>
<evidence type="ECO:0000256" key="12">
    <source>
        <dbReference type="ARBA" id="ARBA00023049"/>
    </source>
</evidence>
<evidence type="ECO:0000256" key="3">
    <source>
        <dbReference type="ARBA" id="ARBA00010136"/>
    </source>
</evidence>
<evidence type="ECO:0000259" key="14">
    <source>
        <dbReference type="Pfam" id="PF01433"/>
    </source>
</evidence>
<feature type="region of interest" description="Disordered" evidence="13">
    <location>
        <begin position="95"/>
        <end position="114"/>
    </location>
</feature>
<evidence type="ECO:0000313" key="15">
    <source>
        <dbReference type="Proteomes" id="UP000695022"/>
    </source>
</evidence>
<keyword evidence="11" id="KW-0106">Calcium</keyword>
<dbReference type="PANTHER" id="PTHR11533:SF276">
    <property type="entry name" value="GLUTAMYL AMINOPEPTIDASE"/>
    <property type="match status" value="1"/>
</dbReference>
<dbReference type="EC" id="3.4.11.7" evidence="5"/>
<dbReference type="GeneID" id="106817023"/>
<keyword evidence="7" id="KW-0645">Protease</keyword>
<evidence type="ECO:0000256" key="2">
    <source>
        <dbReference type="ARBA" id="ARBA00001947"/>
    </source>
</evidence>
<proteinExistence type="inferred from homology"/>
<sequence>MAIPDFVSGAMEHWGIITYRETSLLYDDVGSSSSNKQRVAQVIAHEIAHMWFGNLVTNDWWNDLWLQEGFASYVEYLGMNRTEPAWDALISCGDLGPGSSARAGCDRELSPHRR</sequence>
<name>A0ABM1EY88_PRICU</name>
<keyword evidence="8" id="KW-0479">Metal-binding</keyword>
<dbReference type="Pfam" id="PF01433">
    <property type="entry name" value="Peptidase_M1"/>
    <property type="match status" value="1"/>
</dbReference>
<evidence type="ECO:0000256" key="1">
    <source>
        <dbReference type="ARBA" id="ARBA00001703"/>
    </source>
</evidence>
<feature type="compositionally biased region" description="Basic and acidic residues" evidence="13">
    <location>
        <begin position="104"/>
        <end position="114"/>
    </location>
</feature>
<keyword evidence="10" id="KW-0862">Zinc</keyword>
<protein>
    <recommendedName>
        <fullName evidence="5">glutamyl aminopeptidase</fullName>
        <ecNumber evidence="5">3.4.11.7</ecNumber>
    </recommendedName>
</protein>
<dbReference type="InterPro" id="IPR014782">
    <property type="entry name" value="Peptidase_M1_dom"/>
</dbReference>
<dbReference type="SUPFAM" id="SSF55486">
    <property type="entry name" value="Metalloproteases ('zincins'), catalytic domain"/>
    <property type="match status" value="1"/>
</dbReference>
<dbReference type="PRINTS" id="PR00756">
    <property type="entry name" value="ALADIPTASE"/>
</dbReference>
<evidence type="ECO:0000256" key="6">
    <source>
        <dbReference type="ARBA" id="ARBA00022438"/>
    </source>
</evidence>
<comment type="subunit">
    <text evidence="4">Homodimer; disulfide-linked.</text>
</comment>
<reference evidence="16" key="1">
    <citation type="submission" date="2025-08" db="UniProtKB">
        <authorList>
            <consortium name="RefSeq"/>
        </authorList>
    </citation>
    <scope>IDENTIFICATION</scope>
</reference>
<dbReference type="Proteomes" id="UP000695022">
    <property type="component" value="Unplaced"/>
</dbReference>
<evidence type="ECO:0000256" key="8">
    <source>
        <dbReference type="ARBA" id="ARBA00022723"/>
    </source>
</evidence>
<keyword evidence="15" id="KW-1185">Reference proteome</keyword>
<dbReference type="InterPro" id="IPR001930">
    <property type="entry name" value="Peptidase_M1"/>
</dbReference>
<evidence type="ECO:0000256" key="5">
    <source>
        <dbReference type="ARBA" id="ARBA00012567"/>
    </source>
</evidence>
<feature type="domain" description="Peptidase M1 membrane alanine aminopeptidase" evidence="14">
    <location>
        <begin position="1"/>
        <end position="88"/>
    </location>
</feature>
<dbReference type="RefSeq" id="XP_014677159.1">
    <property type="nucleotide sequence ID" value="XM_014821673.1"/>
</dbReference>
<evidence type="ECO:0000256" key="9">
    <source>
        <dbReference type="ARBA" id="ARBA00022801"/>
    </source>
</evidence>
<comment type="similarity">
    <text evidence="3">Belongs to the peptidase M1 family.</text>
</comment>
<evidence type="ECO:0000256" key="4">
    <source>
        <dbReference type="ARBA" id="ARBA00011748"/>
    </source>
</evidence>
<keyword evidence="12" id="KW-0482">Metalloprotease</keyword>
<dbReference type="PANTHER" id="PTHR11533">
    <property type="entry name" value="PROTEASE M1 ZINC METALLOPROTEASE"/>
    <property type="match status" value="1"/>
</dbReference>
<dbReference type="InterPro" id="IPR050344">
    <property type="entry name" value="Peptidase_M1_aminopeptidases"/>
</dbReference>
<keyword evidence="9" id="KW-0378">Hydrolase</keyword>
<dbReference type="InterPro" id="IPR027268">
    <property type="entry name" value="Peptidase_M4/M1_CTD_sf"/>
</dbReference>
<keyword evidence="6" id="KW-0031">Aminopeptidase</keyword>
<gene>
    <name evidence="16" type="primary">LOC106817023</name>
</gene>
<comment type="cofactor">
    <cofactor evidence="2">
        <name>Zn(2+)</name>
        <dbReference type="ChEBI" id="CHEBI:29105"/>
    </cofactor>
</comment>
<dbReference type="Gene3D" id="1.10.390.10">
    <property type="entry name" value="Neutral Protease Domain 2"/>
    <property type="match status" value="1"/>
</dbReference>
<evidence type="ECO:0000256" key="11">
    <source>
        <dbReference type="ARBA" id="ARBA00022837"/>
    </source>
</evidence>
<accession>A0ABM1EY88</accession>
<organism evidence="15 16">
    <name type="scientific">Priapulus caudatus</name>
    <name type="common">Priapulid worm</name>
    <dbReference type="NCBI Taxonomy" id="37621"/>
    <lineage>
        <taxon>Eukaryota</taxon>
        <taxon>Metazoa</taxon>
        <taxon>Ecdysozoa</taxon>
        <taxon>Scalidophora</taxon>
        <taxon>Priapulida</taxon>
        <taxon>Priapulimorpha</taxon>
        <taxon>Priapulimorphida</taxon>
        <taxon>Priapulidae</taxon>
        <taxon>Priapulus</taxon>
    </lineage>
</organism>
<evidence type="ECO:0000256" key="10">
    <source>
        <dbReference type="ARBA" id="ARBA00022833"/>
    </source>
</evidence>